<accession>A0ABV7LF33</accession>
<proteinExistence type="predicted"/>
<protein>
    <submittedName>
        <fullName evidence="1">Uncharacterized protein</fullName>
    </submittedName>
</protein>
<keyword evidence="2" id="KW-1185">Reference proteome</keyword>
<sequence>MSIPPAFRLRTSALAGVAGALAIGALTSGALLPASRAQDASAAGADGAPRFAAIRVDTSPLGPELYPPTGERLRAIVAGELARRVTVTPDAPGAPALVVRVTRVNISPEAPRDAAPTATTGVLEDHMDGETLVVAPDGAVRQRFPVTVSVPAQPYQGEPGVEADFARLTRLAESYAAWSARFLGGK</sequence>
<dbReference type="Proteomes" id="UP001595536">
    <property type="component" value="Unassembled WGS sequence"/>
</dbReference>
<comment type="caution">
    <text evidence="1">The sequence shown here is derived from an EMBL/GenBank/DDBJ whole genome shotgun (WGS) entry which is preliminary data.</text>
</comment>
<dbReference type="RefSeq" id="WP_376832418.1">
    <property type="nucleotide sequence ID" value="NZ_JBHLWR010000006.1"/>
</dbReference>
<reference evidence="2" key="1">
    <citation type="journal article" date="2019" name="Int. J. Syst. Evol. Microbiol.">
        <title>The Global Catalogue of Microorganisms (GCM) 10K type strain sequencing project: providing services to taxonomists for standard genome sequencing and annotation.</title>
        <authorList>
            <consortium name="The Broad Institute Genomics Platform"/>
            <consortium name="The Broad Institute Genome Sequencing Center for Infectious Disease"/>
            <person name="Wu L."/>
            <person name="Ma J."/>
        </authorList>
    </citation>
    <scope>NUCLEOTIDE SEQUENCE [LARGE SCALE GENOMIC DNA]</scope>
    <source>
        <strain evidence="2">CCM 7941</strain>
    </source>
</reference>
<dbReference type="EMBL" id="JBHRUV010000043">
    <property type="protein sequence ID" value="MFC3266486.1"/>
    <property type="molecule type" value="Genomic_DNA"/>
</dbReference>
<organism evidence="1 2">
    <name type="scientific">Camelimonas abortus</name>
    <dbReference type="NCBI Taxonomy" id="1017184"/>
    <lineage>
        <taxon>Bacteria</taxon>
        <taxon>Pseudomonadati</taxon>
        <taxon>Pseudomonadota</taxon>
        <taxon>Alphaproteobacteria</taxon>
        <taxon>Hyphomicrobiales</taxon>
        <taxon>Chelatococcaceae</taxon>
        <taxon>Camelimonas</taxon>
    </lineage>
</organism>
<name>A0ABV7LF33_9HYPH</name>
<evidence type="ECO:0000313" key="2">
    <source>
        <dbReference type="Proteomes" id="UP001595536"/>
    </source>
</evidence>
<evidence type="ECO:0000313" key="1">
    <source>
        <dbReference type="EMBL" id="MFC3266486.1"/>
    </source>
</evidence>
<gene>
    <name evidence="1" type="ORF">ACFOEX_08985</name>
</gene>